<feature type="region of interest" description="Disordered" evidence="1">
    <location>
        <begin position="1"/>
        <end position="67"/>
    </location>
</feature>
<proteinExistence type="predicted"/>
<feature type="compositionally biased region" description="Polar residues" evidence="1">
    <location>
        <begin position="49"/>
        <end position="60"/>
    </location>
</feature>
<reference evidence="2" key="1">
    <citation type="submission" date="2020-06" db="EMBL/GenBank/DDBJ databases">
        <authorList>
            <person name="Li T."/>
            <person name="Hu X."/>
            <person name="Zhang T."/>
            <person name="Song X."/>
            <person name="Zhang H."/>
            <person name="Dai N."/>
            <person name="Sheng W."/>
            <person name="Hou X."/>
            <person name="Wei L."/>
        </authorList>
    </citation>
    <scope>NUCLEOTIDE SEQUENCE</scope>
    <source>
        <strain evidence="2">KEN1</strain>
        <tissue evidence="2">Leaf</tissue>
    </source>
</reference>
<comment type="caution">
    <text evidence="2">The sequence shown here is derived from an EMBL/GenBank/DDBJ whole genome shotgun (WGS) entry which is preliminary data.</text>
</comment>
<feature type="compositionally biased region" description="Polar residues" evidence="1">
    <location>
        <begin position="1"/>
        <end position="17"/>
    </location>
</feature>
<gene>
    <name evidence="2" type="ORF">Slati_0903800</name>
</gene>
<evidence type="ECO:0000256" key="1">
    <source>
        <dbReference type="SAM" id="MobiDB-lite"/>
    </source>
</evidence>
<protein>
    <submittedName>
        <fullName evidence="2">Uncharacterized protein</fullName>
    </submittedName>
</protein>
<evidence type="ECO:0000313" key="2">
    <source>
        <dbReference type="EMBL" id="KAL0455646.1"/>
    </source>
</evidence>
<reference evidence="2" key="2">
    <citation type="journal article" date="2024" name="Plant">
        <title>Genomic evolution and insights into agronomic trait innovations of Sesamum species.</title>
        <authorList>
            <person name="Miao H."/>
            <person name="Wang L."/>
            <person name="Qu L."/>
            <person name="Liu H."/>
            <person name="Sun Y."/>
            <person name="Le M."/>
            <person name="Wang Q."/>
            <person name="Wei S."/>
            <person name="Zheng Y."/>
            <person name="Lin W."/>
            <person name="Duan Y."/>
            <person name="Cao H."/>
            <person name="Xiong S."/>
            <person name="Wang X."/>
            <person name="Wei L."/>
            <person name="Li C."/>
            <person name="Ma Q."/>
            <person name="Ju M."/>
            <person name="Zhao R."/>
            <person name="Li G."/>
            <person name="Mu C."/>
            <person name="Tian Q."/>
            <person name="Mei H."/>
            <person name="Zhang T."/>
            <person name="Gao T."/>
            <person name="Zhang H."/>
        </authorList>
    </citation>
    <scope>NUCLEOTIDE SEQUENCE</scope>
    <source>
        <strain evidence="2">KEN1</strain>
    </source>
</reference>
<name>A0AAW2XPJ3_9LAMI</name>
<dbReference type="AlphaFoldDB" id="A0AAW2XPJ3"/>
<accession>A0AAW2XPJ3</accession>
<organism evidence="2">
    <name type="scientific">Sesamum latifolium</name>
    <dbReference type="NCBI Taxonomy" id="2727402"/>
    <lineage>
        <taxon>Eukaryota</taxon>
        <taxon>Viridiplantae</taxon>
        <taxon>Streptophyta</taxon>
        <taxon>Embryophyta</taxon>
        <taxon>Tracheophyta</taxon>
        <taxon>Spermatophyta</taxon>
        <taxon>Magnoliopsida</taxon>
        <taxon>eudicotyledons</taxon>
        <taxon>Gunneridae</taxon>
        <taxon>Pentapetalae</taxon>
        <taxon>asterids</taxon>
        <taxon>lamiids</taxon>
        <taxon>Lamiales</taxon>
        <taxon>Pedaliaceae</taxon>
        <taxon>Sesamum</taxon>
    </lineage>
</organism>
<feature type="compositionally biased region" description="Low complexity" evidence="1">
    <location>
        <begin position="33"/>
        <end position="44"/>
    </location>
</feature>
<sequence length="157" mass="17116">MPNPPGSQSALNPSATCQAAIHQLTPQTPSTYHQVSQSPPSQHSPTHRLPSQPTRSQHGTSVKLHPIEQKNFIKDTFDLQFDRAIPFKQPGYSSTLSSPQNSEADVAAESLVSIPVVFQPGWFKGGVGGVEGEEVEGGGKKDERRLQRCVRYTQNVD</sequence>
<dbReference type="EMBL" id="JACGWN010000003">
    <property type="protein sequence ID" value="KAL0455646.1"/>
    <property type="molecule type" value="Genomic_DNA"/>
</dbReference>